<sequence length="137" mass="15456">MFPEKLRALRLGRGLSLAGLAKELNELEAMKNLTKPNTGPQIGSWERGVNIPSYLEIKKLCLYFNVTPNFLIGEANQTEDLNDLFISNKPLLFNGEELTVSERQEVYGMIKAYMRGRKLAKQETTNVGIDEDIVLPL</sequence>
<dbReference type="EMBL" id="AZGD01000037">
    <property type="protein sequence ID" value="KRM19629.1"/>
    <property type="molecule type" value="Genomic_DNA"/>
</dbReference>
<dbReference type="Proteomes" id="UP000051054">
    <property type="component" value="Unassembled WGS sequence"/>
</dbReference>
<dbReference type="InterPro" id="IPR001387">
    <property type="entry name" value="Cro/C1-type_HTH"/>
</dbReference>
<dbReference type="GO" id="GO:0003677">
    <property type="term" value="F:DNA binding"/>
    <property type="evidence" value="ECO:0007669"/>
    <property type="project" value="InterPro"/>
</dbReference>
<keyword evidence="3" id="KW-1185">Reference proteome</keyword>
<dbReference type="PROSITE" id="PS50943">
    <property type="entry name" value="HTH_CROC1"/>
    <property type="match status" value="1"/>
</dbReference>
<dbReference type="OrthoDB" id="8115576at2"/>
<comment type="caution">
    <text evidence="2">The sequence shown here is derived from an EMBL/GenBank/DDBJ whole genome shotgun (WGS) entry which is preliminary data.</text>
</comment>
<evidence type="ECO:0000259" key="1">
    <source>
        <dbReference type="PROSITE" id="PS50943"/>
    </source>
</evidence>
<protein>
    <submittedName>
        <fullName evidence="2">Transcriptional regulator, xre family</fullName>
    </submittedName>
</protein>
<dbReference type="AlphaFoldDB" id="A0A0R1WQC8"/>
<dbReference type="InterPro" id="IPR010982">
    <property type="entry name" value="Lambda_DNA-bd_dom_sf"/>
</dbReference>
<accession>A0A0R1WQC8</accession>
<dbReference type="SUPFAM" id="SSF47413">
    <property type="entry name" value="lambda repressor-like DNA-binding domains"/>
    <property type="match status" value="1"/>
</dbReference>
<dbReference type="PATRIC" id="fig|1423755.3.peg.1569"/>
<dbReference type="Gene3D" id="1.10.260.40">
    <property type="entry name" value="lambda repressor-like DNA-binding domains"/>
    <property type="match status" value="1"/>
</dbReference>
<evidence type="ECO:0000313" key="2">
    <source>
        <dbReference type="EMBL" id="KRM19629.1"/>
    </source>
</evidence>
<evidence type="ECO:0000313" key="3">
    <source>
        <dbReference type="Proteomes" id="UP000051054"/>
    </source>
</evidence>
<dbReference type="SMART" id="SM00530">
    <property type="entry name" value="HTH_XRE"/>
    <property type="match status" value="1"/>
</dbReference>
<dbReference type="CDD" id="cd00093">
    <property type="entry name" value="HTH_XRE"/>
    <property type="match status" value="1"/>
</dbReference>
<feature type="domain" description="HTH cro/C1-type" evidence="1">
    <location>
        <begin position="6"/>
        <end position="71"/>
    </location>
</feature>
<dbReference type="eggNOG" id="COG1396">
    <property type="taxonomic scope" value="Bacteria"/>
</dbReference>
<organism evidence="2 3">
    <name type="scientific">Ligilactobacillus hayakitensis DSM 18933 = JCM 14209</name>
    <dbReference type="NCBI Taxonomy" id="1423755"/>
    <lineage>
        <taxon>Bacteria</taxon>
        <taxon>Bacillati</taxon>
        <taxon>Bacillota</taxon>
        <taxon>Bacilli</taxon>
        <taxon>Lactobacillales</taxon>
        <taxon>Lactobacillaceae</taxon>
        <taxon>Ligilactobacillus</taxon>
    </lineage>
</organism>
<reference evidence="2 3" key="1">
    <citation type="journal article" date="2015" name="Genome Announc.">
        <title>Expanding the biotechnology potential of lactobacilli through comparative genomics of 213 strains and associated genera.</title>
        <authorList>
            <person name="Sun Z."/>
            <person name="Harris H.M."/>
            <person name="McCann A."/>
            <person name="Guo C."/>
            <person name="Argimon S."/>
            <person name="Zhang W."/>
            <person name="Yang X."/>
            <person name="Jeffery I.B."/>
            <person name="Cooney J.C."/>
            <person name="Kagawa T.F."/>
            <person name="Liu W."/>
            <person name="Song Y."/>
            <person name="Salvetti E."/>
            <person name="Wrobel A."/>
            <person name="Rasinkangas P."/>
            <person name="Parkhill J."/>
            <person name="Rea M.C."/>
            <person name="O'Sullivan O."/>
            <person name="Ritari J."/>
            <person name="Douillard F.P."/>
            <person name="Paul Ross R."/>
            <person name="Yang R."/>
            <person name="Briner A.E."/>
            <person name="Felis G.E."/>
            <person name="de Vos W.M."/>
            <person name="Barrangou R."/>
            <person name="Klaenhammer T.R."/>
            <person name="Caufield P.W."/>
            <person name="Cui Y."/>
            <person name="Zhang H."/>
            <person name="O'Toole P.W."/>
        </authorList>
    </citation>
    <scope>NUCLEOTIDE SEQUENCE [LARGE SCALE GENOMIC DNA]</scope>
    <source>
        <strain evidence="2 3">DSM 18933</strain>
    </source>
</reference>
<name>A0A0R1WQC8_9LACO</name>
<dbReference type="RefSeq" id="WP_025021768.1">
    <property type="nucleotide sequence ID" value="NZ_AZGD01000037.1"/>
</dbReference>
<proteinExistence type="predicted"/>
<dbReference type="STRING" id="1423755.FC40_GL001480"/>
<gene>
    <name evidence="2" type="ORF">FC40_GL001480</name>
</gene>